<dbReference type="EMBL" id="LT906462">
    <property type="protein sequence ID" value="SNV72696.1"/>
    <property type="molecule type" value="Genomic_DNA"/>
</dbReference>
<dbReference type="NCBIfam" id="TIGR01484">
    <property type="entry name" value="HAD-SF-IIB"/>
    <property type="match status" value="1"/>
</dbReference>
<dbReference type="NCBIfam" id="TIGR00099">
    <property type="entry name" value="Cof-subfamily"/>
    <property type="match status" value="1"/>
</dbReference>
<dbReference type="RefSeq" id="WP_095088667.1">
    <property type="nucleotide sequence ID" value="NZ_BMDM01000004.1"/>
</dbReference>
<dbReference type="Pfam" id="PF08282">
    <property type="entry name" value="Hydrolase_3"/>
    <property type="match status" value="1"/>
</dbReference>
<name>A0A239ZQ46_9STAP</name>
<organism evidence="1 2">
    <name type="scientific">Mammaliicoccus stepanovicii</name>
    <dbReference type="NCBI Taxonomy" id="643214"/>
    <lineage>
        <taxon>Bacteria</taxon>
        <taxon>Bacillati</taxon>
        <taxon>Bacillota</taxon>
        <taxon>Bacilli</taxon>
        <taxon>Bacillales</taxon>
        <taxon>Staphylococcaceae</taxon>
        <taxon>Mammaliicoccus</taxon>
    </lineage>
</organism>
<gene>
    <name evidence="1" type="ORF">SAMEA4384403_01735</name>
</gene>
<dbReference type="GO" id="GO:0000287">
    <property type="term" value="F:magnesium ion binding"/>
    <property type="evidence" value="ECO:0007669"/>
    <property type="project" value="TreeGrafter"/>
</dbReference>
<evidence type="ECO:0000313" key="1">
    <source>
        <dbReference type="EMBL" id="SNV72696.1"/>
    </source>
</evidence>
<dbReference type="InterPro" id="IPR036412">
    <property type="entry name" value="HAD-like_sf"/>
</dbReference>
<dbReference type="AlphaFoldDB" id="A0A239ZQ46"/>
<dbReference type="PANTHER" id="PTHR10000">
    <property type="entry name" value="PHOSPHOSERINE PHOSPHATASE"/>
    <property type="match status" value="1"/>
</dbReference>
<dbReference type="GO" id="GO:0016791">
    <property type="term" value="F:phosphatase activity"/>
    <property type="evidence" value="ECO:0007669"/>
    <property type="project" value="TreeGrafter"/>
</dbReference>
<dbReference type="Proteomes" id="UP000242084">
    <property type="component" value="Chromosome 1"/>
</dbReference>
<dbReference type="InterPro" id="IPR023214">
    <property type="entry name" value="HAD_sf"/>
</dbReference>
<dbReference type="InterPro" id="IPR006379">
    <property type="entry name" value="HAD-SF_hydro_IIB"/>
</dbReference>
<dbReference type="OrthoDB" id="9810101at2"/>
<dbReference type="SUPFAM" id="SSF56784">
    <property type="entry name" value="HAD-like"/>
    <property type="match status" value="1"/>
</dbReference>
<dbReference type="Gene3D" id="3.30.1240.10">
    <property type="match status" value="1"/>
</dbReference>
<keyword evidence="2" id="KW-1185">Reference proteome</keyword>
<dbReference type="InterPro" id="IPR000150">
    <property type="entry name" value="Cof"/>
</dbReference>
<protein>
    <submittedName>
        <fullName evidence="1">Cof family hydrolase</fullName>
    </submittedName>
</protein>
<reference evidence="1 2" key="1">
    <citation type="submission" date="2017-06" db="EMBL/GenBank/DDBJ databases">
        <authorList>
            <consortium name="Pathogen Informatics"/>
        </authorList>
    </citation>
    <scope>NUCLEOTIDE SEQUENCE [LARGE SCALE GENOMIC DNA]</scope>
    <source>
        <strain evidence="1 2">NCTC13839</strain>
    </source>
</reference>
<dbReference type="PROSITE" id="PS01229">
    <property type="entry name" value="COF_2"/>
    <property type="match status" value="1"/>
</dbReference>
<keyword evidence="1" id="KW-0378">Hydrolase</keyword>
<evidence type="ECO:0000313" key="2">
    <source>
        <dbReference type="Proteomes" id="UP000242084"/>
    </source>
</evidence>
<proteinExistence type="predicted"/>
<dbReference type="SFLD" id="SFLDS00003">
    <property type="entry name" value="Haloacid_Dehalogenase"/>
    <property type="match status" value="1"/>
</dbReference>
<dbReference type="SFLD" id="SFLDG01140">
    <property type="entry name" value="C2.B:_Phosphomannomutase_and_P"/>
    <property type="match status" value="1"/>
</dbReference>
<accession>A0A239ZQ46</accession>
<sequence length="259" mass="29280">MDTKLIFFDIDGTIYDENKEIPKSTLVAIEKLKAAGHIVAIATGRAPYMFKEVIKATDIHTFISLNGQIVVNNDKVVGKYPLNKEELSQIVENAHQNNHPLVFFGEDDVYANVESNQDISESLGSLKMDYPKYQNTFYLHHPVYQALIFHTEDEDDKYDGLFESLKFYRWHTLSRDVVPNNRSKAEGIKELSHELGFKMDDVNAFGDGPNDIEMITEVGCGVAMGNAVDELKSICDFETKHVSEDGIYYACIKLGLINE</sequence>
<dbReference type="GO" id="GO:0005829">
    <property type="term" value="C:cytosol"/>
    <property type="evidence" value="ECO:0007669"/>
    <property type="project" value="TreeGrafter"/>
</dbReference>
<dbReference type="PANTHER" id="PTHR10000:SF25">
    <property type="entry name" value="PHOSPHATASE YKRA-RELATED"/>
    <property type="match status" value="1"/>
</dbReference>
<dbReference type="KEGG" id="sste:SAMEA4384403_1735"/>
<dbReference type="Gene3D" id="3.40.50.1000">
    <property type="entry name" value="HAD superfamily/HAD-like"/>
    <property type="match status" value="1"/>
</dbReference>